<reference evidence="1 2" key="1">
    <citation type="submission" date="2018-12" db="EMBL/GenBank/DDBJ databases">
        <authorList>
            <consortium name="Pathogen Informatics"/>
        </authorList>
    </citation>
    <scope>NUCLEOTIDE SEQUENCE [LARGE SCALE GENOMIC DNA]</scope>
    <source>
        <strain evidence="1 2">NCTC13098</strain>
    </source>
</reference>
<protein>
    <submittedName>
        <fullName evidence="1">5-keto-4-deoxy-D-glucarate aldolase</fullName>
        <ecNumber evidence="1">4.1.2.20</ecNumber>
    </submittedName>
</protein>
<accession>A0A3P8M013</accession>
<sequence>MNNDIFPNKFKAALAAHQVQIGLLVRAGKPH</sequence>
<dbReference type="EC" id="4.1.2.20" evidence="1"/>
<dbReference type="KEGG" id="rtg:NCTC13098_00759"/>
<dbReference type="GO" id="GO:0008672">
    <property type="term" value="F:2-dehydro-3-deoxyglucarate aldolase activity"/>
    <property type="evidence" value="ECO:0007669"/>
    <property type="project" value="UniProtKB-EC"/>
</dbReference>
<proteinExistence type="predicted"/>
<gene>
    <name evidence="1" type="primary">garL_1</name>
    <name evidence="1" type="ORF">NCTC13098_00759</name>
</gene>
<dbReference type="EMBL" id="LR131271">
    <property type="protein sequence ID" value="VDR24466.1"/>
    <property type="molecule type" value="Genomic_DNA"/>
</dbReference>
<evidence type="ECO:0000313" key="2">
    <source>
        <dbReference type="Proteomes" id="UP000274346"/>
    </source>
</evidence>
<dbReference type="AlphaFoldDB" id="A0A3P8M013"/>
<keyword evidence="1" id="KW-0456">Lyase</keyword>
<evidence type="ECO:0000313" key="1">
    <source>
        <dbReference type="EMBL" id="VDR24466.1"/>
    </source>
</evidence>
<dbReference type="Proteomes" id="UP000274346">
    <property type="component" value="Chromosome"/>
</dbReference>
<organism evidence="1 2">
    <name type="scientific">Raoultella terrigena</name>
    <name type="common">Klebsiella terrigena</name>
    <dbReference type="NCBI Taxonomy" id="577"/>
    <lineage>
        <taxon>Bacteria</taxon>
        <taxon>Pseudomonadati</taxon>
        <taxon>Pseudomonadota</taxon>
        <taxon>Gammaproteobacteria</taxon>
        <taxon>Enterobacterales</taxon>
        <taxon>Enterobacteriaceae</taxon>
        <taxon>Klebsiella/Raoultella group</taxon>
        <taxon>Raoultella</taxon>
    </lineage>
</organism>
<name>A0A3P8M013_RAOTE</name>